<evidence type="ECO:0000313" key="3">
    <source>
        <dbReference type="EMBL" id="QPI49289.1"/>
    </source>
</evidence>
<name>A0AA48WCZ6_9BURK</name>
<evidence type="ECO:0000313" key="4">
    <source>
        <dbReference type="Proteomes" id="UP000662888"/>
    </source>
</evidence>
<feature type="region of interest" description="Disordered" evidence="1">
    <location>
        <begin position="241"/>
        <end position="261"/>
    </location>
</feature>
<keyword evidence="4" id="KW-1185">Reference proteome</keyword>
<accession>A0AA48WCZ6</accession>
<sequence>MNLKRLLSLILIATLAGPTLAAAASATATTGAKTTQGGADFNAWFDARMKVAQKAMSEKRYAQVREVVQELEKALTRVDPAYDDKSQWAYVLDFKRFVLYEMGDQEAAVASCRQSVDVLGANDWPYLAEFNVVRAARRACHNMLAYEQSAVATTVAQHEAAIAQIELCFKTVAPIEDVSVLDNFYETRATVYLKANAVTKNKYQQQLFDTLVRADERQLALDEDPQFAGIMKSPAYLNFKKEYKKDRKNSSRNTSDNKEST</sequence>
<reference evidence="3 4" key="1">
    <citation type="submission" date="2020-11" db="EMBL/GenBank/DDBJ databases">
        <authorList>
            <person name="Sun Q."/>
        </authorList>
    </citation>
    <scope>NUCLEOTIDE SEQUENCE [LARGE SCALE GENOMIC DNA]</scope>
    <source>
        <strain evidence="3 4">P8398</strain>
    </source>
</reference>
<evidence type="ECO:0000256" key="2">
    <source>
        <dbReference type="SAM" id="SignalP"/>
    </source>
</evidence>
<proteinExistence type="predicted"/>
<gene>
    <name evidence="3" type="ORF">IV454_28205</name>
</gene>
<evidence type="ECO:0000256" key="1">
    <source>
        <dbReference type="SAM" id="MobiDB-lite"/>
    </source>
</evidence>
<protein>
    <recommendedName>
        <fullName evidence="5">Tetratricopeptide repeat protein</fullName>
    </recommendedName>
</protein>
<dbReference type="EMBL" id="CP065053">
    <property type="protein sequence ID" value="QPI49289.1"/>
    <property type="molecule type" value="Genomic_DNA"/>
</dbReference>
<dbReference type="Proteomes" id="UP000662888">
    <property type="component" value="Chromosome"/>
</dbReference>
<dbReference type="RefSeq" id="WP_206088852.1">
    <property type="nucleotide sequence ID" value="NZ_CP065053.1"/>
</dbReference>
<evidence type="ECO:0008006" key="5">
    <source>
        <dbReference type="Google" id="ProtNLM"/>
    </source>
</evidence>
<organism evidence="3 4">
    <name type="scientific">Massilia antarctica</name>
    <dbReference type="NCBI Taxonomy" id="2765360"/>
    <lineage>
        <taxon>Bacteria</taxon>
        <taxon>Pseudomonadati</taxon>
        <taxon>Pseudomonadota</taxon>
        <taxon>Betaproteobacteria</taxon>
        <taxon>Burkholderiales</taxon>
        <taxon>Oxalobacteraceae</taxon>
        <taxon>Telluria group</taxon>
        <taxon>Massilia</taxon>
    </lineage>
</organism>
<keyword evidence="2" id="KW-0732">Signal</keyword>
<feature type="chain" id="PRO_5047118530" description="Tetratricopeptide repeat protein" evidence="2">
    <location>
        <begin position="22"/>
        <end position="261"/>
    </location>
</feature>
<feature type="signal peptide" evidence="2">
    <location>
        <begin position="1"/>
        <end position="21"/>
    </location>
</feature>